<sequence>MVRNGRMYRFKDRSHVDVVPPHLIAPFGSNLTLKVKTIAVGLLVRFFYSCLEPAVSSWAPQIDVDVFGHAKNQPRMGKTMQD</sequence>
<dbReference type="AlphaFoldDB" id="A0A8H7EZE4"/>
<dbReference type="EMBL" id="JABXXO010000010">
    <property type="protein sequence ID" value="KAF7768694.1"/>
    <property type="molecule type" value="Genomic_DNA"/>
</dbReference>
<dbReference type="Proteomes" id="UP000629468">
    <property type="component" value="Unassembled WGS sequence"/>
</dbReference>
<evidence type="ECO:0000313" key="1">
    <source>
        <dbReference type="EMBL" id="KAF7768694.1"/>
    </source>
</evidence>
<organism evidence="1 2">
    <name type="scientific">Agaricus bisporus var. burnettii</name>
    <dbReference type="NCBI Taxonomy" id="192524"/>
    <lineage>
        <taxon>Eukaryota</taxon>
        <taxon>Fungi</taxon>
        <taxon>Dikarya</taxon>
        <taxon>Basidiomycota</taxon>
        <taxon>Agaricomycotina</taxon>
        <taxon>Agaricomycetes</taxon>
        <taxon>Agaricomycetidae</taxon>
        <taxon>Agaricales</taxon>
        <taxon>Agaricineae</taxon>
        <taxon>Agaricaceae</taxon>
        <taxon>Agaricus</taxon>
    </lineage>
</organism>
<proteinExistence type="predicted"/>
<reference evidence="1 2" key="1">
    <citation type="journal article" name="Sci. Rep.">
        <title>Telomere-to-telomere assembled and centromere annotated genomes of the two main subspecies of the button mushroom Agaricus bisporus reveal especially polymorphic chromosome ends.</title>
        <authorList>
            <person name="Sonnenberg A.S.M."/>
            <person name="Sedaghat-Telgerd N."/>
            <person name="Lavrijssen B."/>
            <person name="Ohm R.A."/>
            <person name="Hendrickx P.M."/>
            <person name="Scholtmeijer K."/>
            <person name="Baars J.J.P."/>
            <person name="van Peer A."/>
        </authorList>
    </citation>
    <scope>NUCLEOTIDE SEQUENCE [LARGE SCALE GENOMIC DNA]</scope>
    <source>
        <strain evidence="1 2">H119_p4</strain>
    </source>
</reference>
<protein>
    <submittedName>
        <fullName evidence="1">Uncharacterized protein</fullName>
    </submittedName>
</protein>
<gene>
    <name evidence="1" type="ORF">Agabi119p4_7937</name>
</gene>
<accession>A0A8H7EZE4</accession>
<comment type="caution">
    <text evidence="1">The sequence shown here is derived from an EMBL/GenBank/DDBJ whole genome shotgun (WGS) entry which is preliminary data.</text>
</comment>
<evidence type="ECO:0000313" key="2">
    <source>
        <dbReference type="Proteomes" id="UP000629468"/>
    </source>
</evidence>
<name>A0A8H7EZE4_AGABI</name>